<dbReference type="GO" id="GO:0016034">
    <property type="term" value="F:maleylacetoacetate isomerase activity"/>
    <property type="evidence" value="ECO:0007669"/>
    <property type="project" value="UniProtKB-EC"/>
</dbReference>
<proteinExistence type="inferred from homology"/>
<accession>A0ABU2ZN78</accession>
<dbReference type="PROSITE" id="PS50404">
    <property type="entry name" value="GST_NTER"/>
    <property type="match status" value="1"/>
</dbReference>
<dbReference type="SUPFAM" id="SSF47616">
    <property type="entry name" value="GST C-terminal domain-like"/>
    <property type="match status" value="1"/>
</dbReference>
<protein>
    <submittedName>
        <fullName evidence="4">Maleylacetoacetate isomerase</fullName>
        <ecNumber evidence="4">5.2.1.2</ecNumber>
    </submittedName>
</protein>
<sequence>MSIQLYGYWRSSASYRVRIALNLKHIDYEYVPIHLVKDGGQQKSANYQLLNPAMLVPTLVDQDKDITLNQSLAIIEYLDEVYPGEQTLLPKHKLDRARVRMLAHDIACDIQPLANLRVLHKLRDELKAENEQVNYWAKSFIESGFNALEKRLATRSGKYCFGYELSLADVCLVPQVYNALRFGVKMDHYPILKKISENCQKLPAFVEAAPENQIDAS</sequence>
<evidence type="ECO:0000313" key="4">
    <source>
        <dbReference type="EMBL" id="MDT0593871.1"/>
    </source>
</evidence>
<dbReference type="InterPro" id="IPR040079">
    <property type="entry name" value="Glutathione_S-Trfase"/>
</dbReference>
<comment type="similarity">
    <text evidence="1">Belongs to the GST superfamily. Zeta family.</text>
</comment>
<evidence type="ECO:0000259" key="2">
    <source>
        <dbReference type="PROSITE" id="PS50404"/>
    </source>
</evidence>
<dbReference type="CDD" id="cd03191">
    <property type="entry name" value="GST_C_Zeta"/>
    <property type="match status" value="1"/>
</dbReference>
<comment type="caution">
    <text evidence="4">The sequence shown here is derived from an EMBL/GenBank/DDBJ whole genome shotgun (WGS) entry which is preliminary data.</text>
</comment>
<dbReference type="SFLD" id="SFLDS00019">
    <property type="entry name" value="Glutathione_Transferase_(cytos"/>
    <property type="match status" value="1"/>
</dbReference>
<dbReference type="InterPro" id="IPR010987">
    <property type="entry name" value="Glutathione-S-Trfase_C-like"/>
</dbReference>
<evidence type="ECO:0000313" key="5">
    <source>
        <dbReference type="Proteomes" id="UP001253545"/>
    </source>
</evidence>
<keyword evidence="5" id="KW-1185">Reference proteome</keyword>
<dbReference type="Gene3D" id="1.20.1050.10">
    <property type="match status" value="1"/>
</dbReference>
<dbReference type="InterPro" id="IPR034330">
    <property type="entry name" value="GST_Zeta_C"/>
</dbReference>
<keyword evidence="4" id="KW-0413">Isomerase</keyword>
<organism evidence="4 5">
    <name type="scientific">Glaciecola petra</name>
    <dbReference type="NCBI Taxonomy" id="3075602"/>
    <lineage>
        <taxon>Bacteria</taxon>
        <taxon>Pseudomonadati</taxon>
        <taxon>Pseudomonadota</taxon>
        <taxon>Gammaproteobacteria</taxon>
        <taxon>Alteromonadales</taxon>
        <taxon>Alteromonadaceae</taxon>
        <taxon>Glaciecola</taxon>
    </lineage>
</organism>
<evidence type="ECO:0000259" key="3">
    <source>
        <dbReference type="PROSITE" id="PS50405"/>
    </source>
</evidence>
<reference evidence="4 5" key="1">
    <citation type="submission" date="2023-09" db="EMBL/GenBank/DDBJ databases">
        <authorList>
            <person name="Rey-Velasco X."/>
        </authorList>
    </citation>
    <scope>NUCLEOTIDE SEQUENCE [LARGE SCALE GENOMIC DNA]</scope>
    <source>
        <strain evidence="4 5">P117</strain>
    </source>
</reference>
<dbReference type="PROSITE" id="PS50405">
    <property type="entry name" value="GST_CTER"/>
    <property type="match status" value="1"/>
</dbReference>
<dbReference type="Gene3D" id="3.40.30.10">
    <property type="entry name" value="Glutaredoxin"/>
    <property type="match status" value="1"/>
</dbReference>
<dbReference type="Pfam" id="PF13417">
    <property type="entry name" value="GST_N_3"/>
    <property type="match status" value="1"/>
</dbReference>
<gene>
    <name evidence="4" type="primary">maiA</name>
    <name evidence="4" type="ORF">RM552_03310</name>
</gene>
<feature type="domain" description="GST C-terminal" evidence="3">
    <location>
        <begin position="92"/>
        <end position="217"/>
    </location>
</feature>
<dbReference type="NCBIfam" id="TIGR01262">
    <property type="entry name" value="maiA"/>
    <property type="match status" value="1"/>
</dbReference>
<dbReference type="EMBL" id="JAVRHX010000001">
    <property type="protein sequence ID" value="MDT0593871.1"/>
    <property type="molecule type" value="Genomic_DNA"/>
</dbReference>
<dbReference type="Proteomes" id="UP001253545">
    <property type="component" value="Unassembled WGS sequence"/>
</dbReference>
<dbReference type="EC" id="5.2.1.2" evidence="4"/>
<evidence type="ECO:0000256" key="1">
    <source>
        <dbReference type="ARBA" id="ARBA00010007"/>
    </source>
</evidence>
<dbReference type="PANTHER" id="PTHR42673">
    <property type="entry name" value="MALEYLACETOACETATE ISOMERASE"/>
    <property type="match status" value="1"/>
</dbReference>
<dbReference type="PANTHER" id="PTHR42673:SF21">
    <property type="entry name" value="GLUTATHIONE S-TRANSFERASE YFCF"/>
    <property type="match status" value="1"/>
</dbReference>
<dbReference type="CDD" id="cd03042">
    <property type="entry name" value="GST_N_Zeta"/>
    <property type="match status" value="1"/>
</dbReference>
<dbReference type="RefSeq" id="WP_311367366.1">
    <property type="nucleotide sequence ID" value="NZ_JAVRHX010000001.1"/>
</dbReference>
<dbReference type="SFLD" id="SFLDG00358">
    <property type="entry name" value="Main_(cytGST)"/>
    <property type="match status" value="1"/>
</dbReference>
<dbReference type="InterPro" id="IPR005955">
    <property type="entry name" value="GST_Zeta"/>
</dbReference>
<name>A0ABU2ZN78_9ALTE</name>
<dbReference type="Pfam" id="PF14497">
    <property type="entry name" value="GST_C_3"/>
    <property type="match status" value="1"/>
</dbReference>
<dbReference type="InterPro" id="IPR004046">
    <property type="entry name" value="GST_C"/>
</dbReference>
<dbReference type="SUPFAM" id="SSF52833">
    <property type="entry name" value="Thioredoxin-like"/>
    <property type="match status" value="1"/>
</dbReference>
<dbReference type="InterPro" id="IPR004045">
    <property type="entry name" value="Glutathione_S-Trfase_N"/>
</dbReference>
<feature type="domain" description="GST N-terminal" evidence="2">
    <location>
        <begin position="1"/>
        <end position="86"/>
    </location>
</feature>
<dbReference type="InterPro" id="IPR036249">
    <property type="entry name" value="Thioredoxin-like_sf"/>
</dbReference>
<dbReference type="InterPro" id="IPR034333">
    <property type="entry name" value="GST_Zeta_N"/>
</dbReference>
<dbReference type="InterPro" id="IPR036282">
    <property type="entry name" value="Glutathione-S-Trfase_C_sf"/>
</dbReference>